<evidence type="ECO:0000313" key="2">
    <source>
        <dbReference type="Proteomes" id="UP001623349"/>
    </source>
</evidence>
<protein>
    <submittedName>
        <fullName evidence="1">Peptidase inhibitor 15</fullName>
    </submittedName>
</protein>
<reference evidence="1 2" key="1">
    <citation type="submission" date="2024-08" db="EMBL/GenBank/DDBJ databases">
        <title>The draft genome of Apodemus speciosus.</title>
        <authorList>
            <person name="Nabeshima K."/>
            <person name="Suzuki S."/>
            <person name="Onuma M."/>
        </authorList>
    </citation>
    <scope>NUCLEOTIDE SEQUENCE [LARGE SCALE GENOMIC DNA]</scope>
    <source>
        <strain evidence="1">IB14-021</strain>
    </source>
</reference>
<proteinExistence type="predicted"/>
<comment type="caution">
    <text evidence="1">The sequence shown here is derived from an EMBL/GenBank/DDBJ whole genome shotgun (WGS) entry which is preliminary data.</text>
</comment>
<name>A0ABQ0ECK0_APOSI</name>
<organism evidence="1 2">
    <name type="scientific">Apodemus speciosus</name>
    <name type="common">Large Japanese field mouse</name>
    <dbReference type="NCBI Taxonomy" id="105296"/>
    <lineage>
        <taxon>Eukaryota</taxon>
        <taxon>Metazoa</taxon>
        <taxon>Chordata</taxon>
        <taxon>Craniata</taxon>
        <taxon>Vertebrata</taxon>
        <taxon>Euteleostomi</taxon>
        <taxon>Mammalia</taxon>
        <taxon>Eutheria</taxon>
        <taxon>Euarchontoglires</taxon>
        <taxon>Glires</taxon>
        <taxon>Rodentia</taxon>
        <taxon>Myomorpha</taxon>
        <taxon>Muroidea</taxon>
        <taxon>Muridae</taxon>
        <taxon>Murinae</taxon>
        <taxon>Apodemus</taxon>
    </lineage>
</organism>
<dbReference type="InterPro" id="IPR035940">
    <property type="entry name" value="CAP_sf"/>
</dbReference>
<gene>
    <name evidence="1" type="ORF">APTSU1_000005300</name>
</gene>
<dbReference type="Gene3D" id="3.40.33.10">
    <property type="entry name" value="CAP"/>
    <property type="match status" value="1"/>
</dbReference>
<dbReference type="Proteomes" id="UP001623349">
    <property type="component" value="Unassembled WGS sequence"/>
</dbReference>
<dbReference type="EMBL" id="BAAFST010000001">
    <property type="protein sequence ID" value="GAB1284823.1"/>
    <property type="molecule type" value="Genomic_DNA"/>
</dbReference>
<keyword evidence="2" id="KW-1185">Reference proteome</keyword>
<accession>A0ABQ0ECK0</accession>
<evidence type="ECO:0000313" key="1">
    <source>
        <dbReference type="EMBL" id="GAB1284823.1"/>
    </source>
</evidence>
<sequence>MGNWIGEAPYKVGVPCSSCPPSYGGACTDNLCFPGVTTNYLYWFK</sequence>